<evidence type="ECO:0000256" key="2">
    <source>
        <dbReference type="ARBA" id="ARBA00009824"/>
    </source>
</evidence>
<dbReference type="EMBL" id="JAAIUW010000005">
    <property type="protein sequence ID" value="KAF7829606.1"/>
    <property type="molecule type" value="Genomic_DNA"/>
</dbReference>
<comment type="subcellular location">
    <subcellularLocation>
        <location evidence="1">Membrane</location>
        <topology evidence="1">Multi-pass membrane protein</topology>
    </subcellularLocation>
</comment>
<evidence type="ECO:0000256" key="4">
    <source>
        <dbReference type="ARBA" id="ARBA00022989"/>
    </source>
</evidence>
<reference evidence="7" key="1">
    <citation type="submission" date="2020-09" db="EMBL/GenBank/DDBJ databases">
        <title>Genome-Enabled Discovery of Anthraquinone Biosynthesis in Senna tora.</title>
        <authorList>
            <person name="Kang S.-H."/>
            <person name="Pandey R.P."/>
            <person name="Lee C.-M."/>
            <person name="Sim J.-S."/>
            <person name="Jeong J.-T."/>
            <person name="Choi B.-S."/>
            <person name="Jung M."/>
            <person name="Ginzburg D."/>
            <person name="Zhao K."/>
            <person name="Won S.Y."/>
            <person name="Oh T.-J."/>
            <person name="Yu Y."/>
            <person name="Kim N.-H."/>
            <person name="Lee O.R."/>
            <person name="Lee T.-H."/>
            <person name="Bashyal P."/>
            <person name="Kim T.-S."/>
            <person name="Lee W.-H."/>
            <person name="Kawkins C."/>
            <person name="Kim C.-K."/>
            <person name="Kim J.S."/>
            <person name="Ahn B.O."/>
            <person name="Rhee S.Y."/>
            <person name="Sohng J.K."/>
        </authorList>
    </citation>
    <scope>NUCLEOTIDE SEQUENCE</scope>
    <source>
        <tissue evidence="7">Leaf</tissue>
    </source>
</reference>
<dbReference type="Proteomes" id="UP000634136">
    <property type="component" value="Unassembled WGS sequence"/>
</dbReference>
<dbReference type="OrthoDB" id="277931at2759"/>
<dbReference type="InterPro" id="IPR029058">
    <property type="entry name" value="AB_hydrolase_fold"/>
</dbReference>
<sequence>MSEYGGKFTSGSSRSLSGAQSALRSNSNHGVCLSTACLPASIDDGRSARLFLNLMVLLVMHSHSETSCLAFSFSFKGLTLIETKIVSSLAIDRRVSPRSSPAIDAVSLILPTTDLVMEGSSILSPTQKYAAAALFALALHQSQIHQTRNRNDPIKETICESGGNVAASDSPELWIHEKHGLLWPVFRSLGVDDQARHGLKETAGSSSQVRHHVADFFTLLSEESDGSSSERLDKELALTKAVDATADSMDSKHDSKERTYERHEYKTRSELHFCNIGETSTGVAAKPHETKESSASHASAEKALSTLPESETFLQPLEEANLISYQRKVTVLYTLLSACVEDVVDEKGSHSKQGYDARHRVALRLLATWLGINWIEMVRVLGTHIHVKLHITYCIRLYEAMEIMVAFFMMDSVRKEGADEEETMISESNWDEWKRGGLIGAAAVTGGTLMAITGGLAAPAIAHGLGALAPTLGTLIPAVGGGFSAAATATGSVAGSIAVAASFGAAGASLTGTKMATRTGSLEEFEFKELGGNHQGHLAVGISISGIAFQEEDFIKPWEDDDDHLERYVLQWESKNLIALSTAIKDWLTSRVVTELMKEGAMATVLATLVTALAWPAALVTSFDLIDSTWAIALDRSDKAGKLLAEVLLKGLQGNRLKHLMPVTLVGFSLGARVIFKCLQYLVDSKSDIDRLVERVVILGAPVSIQDENWEAVRKMVAGRFINAYSTNDWTLGIAFRASLLSQGLAGIQPVDIPGVENVDLTQLIEGHSSYLWMTRQILDLLELDNYYAAFRGACKNTQEEKSSAT</sequence>
<keyword evidence="5" id="KW-0472">Membrane</keyword>
<feature type="region of interest" description="Disordered" evidence="6">
    <location>
        <begin position="283"/>
        <end position="302"/>
    </location>
</feature>
<evidence type="ECO:0000313" key="8">
    <source>
        <dbReference type="Proteomes" id="UP000634136"/>
    </source>
</evidence>
<dbReference type="PANTHER" id="PTHR17920:SF24">
    <property type="entry name" value="ALPHA_BETA HYDROLASE-RELATED"/>
    <property type="match status" value="1"/>
</dbReference>
<name>A0A834TZY9_9FABA</name>
<evidence type="ECO:0000256" key="3">
    <source>
        <dbReference type="ARBA" id="ARBA00022692"/>
    </source>
</evidence>
<dbReference type="Pfam" id="PF05277">
    <property type="entry name" value="DUF726"/>
    <property type="match status" value="1"/>
</dbReference>
<keyword evidence="4" id="KW-1133">Transmembrane helix</keyword>
<proteinExistence type="inferred from homology"/>
<keyword evidence="8" id="KW-1185">Reference proteome</keyword>
<protein>
    <submittedName>
        <fullName evidence="7">Transmembrane and coiled-coil domain-containing protein 4-like</fullName>
    </submittedName>
</protein>
<accession>A0A834TZY9</accession>
<gene>
    <name evidence="7" type="ORF">G2W53_011939</name>
</gene>
<dbReference type="InterPro" id="IPR007941">
    <property type="entry name" value="DUF726"/>
</dbReference>
<dbReference type="GO" id="GO:0016020">
    <property type="term" value="C:membrane"/>
    <property type="evidence" value="ECO:0007669"/>
    <property type="project" value="UniProtKB-SubCell"/>
</dbReference>
<comment type="similarity">
    <text evidence="2">Belongs to the TMCO4 family.</text>
</comment>
<dbReference type="PANTHER" id="PTHR17920">
    <property type="entry name" value="TRANSMEMBRANE AND COILED-COIL DOMAIN-CONTAINING PROTEIN 4 TMCO4"/>
    <property type="match status" value="1"/>
</dbReference>
<comment type="caution">
    <text evidence="7">The sequence shown here is derived from an EMBL/GenBank/DDBJ whole genome shotgun (WGS) entry which is preliminary data.</text>
</comment>
<keyword evidence="3 7" id="KW-0812">Transmembrane</keyword>
<evidence type="ECO:0000256" key="1">
    <source>
        <dbReference type="ARBA" id="ARBA00004141"/>
    </source>
</evidence>
<evidence type="ECO:0000256" key="5">
    <source>
        <dbReference type="ARBA" id="ARBA00023136"/>
    </source>
</evidence>
<dbReference type="SUPFAM" id="SSF53474">
    <property type="entry name" value="alpha/beta-Hydrolases"/>
    <property type="match status" value="1"/>
</dbReference>
<evidence type="ECO:0000313" key="7">
    <source>
        <dbReference type="EMBL" id="KAF7829606.1"/>
    </source>
</evidence>
<organism evidence="7 8">
    <name type="scientific">Senna tora</name>
    <dbReference type="NCBI Taxonomy" id="362788"/>
    <lineage>
        <taxon>Eukaryota</taxon>
        <taxon>Viridiplantae</taxon>
        <taxon>Streptophyta</taxon>
        <taxon>Embryophyta</taxon>
        <taxon>Tracheophyta</taxon>
        <taxon>Spermatophyta</taxon>
        <taxon>Magnoliopsida</taxon>
        <taxon>eudicotyledons</taxon>
        <taxon>Gunneridae</taxon>
        <taxon>Pentapetalae</taxon>
        <taxon>rosids</taxon>
        <taxon>fabids</taxon>
        <taxon>Fabales</taxon>
        <taxon>Fabaceae</taxon>
        <taxon>Caesalpinioideae</taxon>
        <taxon>Cassia clade</taxon>
        <taxon>Senna</taxon>
    </lineage>
</organism>
<dbReference type="AlphaFoldDB" id="A0A834TZY9"/>
<evidence type="ECO:0000256" key="6">
    <source>
        <dbReference type="SAM" id="MobiDB-lite"/>
    </source>
</evidence>